<evidence type="ECO:0000256" key="2">
    <source>
        <dbReference type="ARBA" id="ARBA00022801"/>
    </source>
</evidence>
<dbReference type="HOGENOM" id="CLU_012494_22_5_1"/>
<dbReference type="eggNOG" id="KOG1515">
    <property type="taxonomic scope" value="Eukaryota"/>
</dbReference>
<sequence>MEPDADELVFDSSYLRIYKNGKVDRLHRPPLLAAGVDDATGVVSKDVVLDAGTGLFVRVFLPKVQDQELGKKLPVLVYFHGGGFIIESADSATYHNYLNSVAAAAGVLVVSVDYRLAPENPLPAGYDDSWAALQWAVSAHADDWITEHGDTARVFVAGDSAGGNIVHDVLLRASSNKGPRIEGAIMLHPFFGGSTAIDGESDEAVYIASKVWPFACPGAVNGVDDPRMNPTAPGAPALEKLGCERLLVCTAQEDWLVARDRALTAIHLATAMKSNAADELLLELDSLRIYRSGKMDRLHHPVFAPAGVDVATGVTSKDVVVDADTGLSVRVFLPARPDLSKKLPVLVFFHGGAFVIESAFSTTYHGYAASLAAAAGVVAVSVEYRLAPEHPVPAAYDDAWAALQWAASGKDEWLAEHADNGRLFLAGDSAGGNMVHNVMIRAASSHPAPRIEGAILLHPWFGGNAVIEGESEATARDMAKIWEFACPGAVGGADDPRMNPTAGGAAGLENLRCERVLVCTGEKDWAGARGRAYHAAVAASAWRGSAACLESEGEGHVFFLEKPECAKAKELMDRVVAFISAS</sequence>
<reference evidence="5" key="2">
    <citation type="submission" date="2018-05" db="EMBL/GenBank/DDBJ databases">
        <title>OgluRS3 (Oryza glumaepatula Reference Sequence Version 3).</title>
        <authorList>
            <person name="Zhang J."/>
            <person name="Kudrna D."/>
            <person name="Lee S."/>
            <person name="Talag J."/>
            <person name="Welchert J."/>
            <person name="Wing R.A."/>
        </authorList>
    </citation>
    <scope>NUCLEOTIDE SEQUENCE [LARGE SCALE GENOMIC DNA]</scope>
</reference>
<dbReference type="SUPFAM" id="SSF53474">
    <property type="entry name" value="alpha/beta-Hydrolases"/>
    <property type="match status" value="2"/>
</dbReference>
<reference evidence="5" key="1">
    <citation type="submission" date="2015-04" db="UniProtKB">
        <authorList>
            <consortium name="EnsemblPlants"/>
        </authorList>
    </citation>
    <scope>IDENTIFICATION</scope>
</reference>
<protein>
    <recommendedName>
        <fullName evidence="4">Alpha/beta hydrolase fold-3 domain-containing protein</fullName>
    </recommendedName>
</protein>
<dbReference type="Gramene" id="OGLUM09G13430.1">
    <property type="protein sequence ID" value="OGLUM09G13430.1"/>
    <property type="gene ID" value="OGLUM09G13430"/>
</dbReference>
<accession>A0A0E0B3X9</accession>
<dbReference type="Proteomes" id="UP000026961">
    <property type="component" value="Chromosome 9"/>
</dbReference>
<name>A0A0E0B3X9_9ORYZ</name>
<dbReference type="InterPro" id="IPR050466">
    <property type="entry name" value="Carboxylest/Gibb_receptor"/>
</dbReference>
<dbReference type="PROSITE" id="PS01174">
    <property type="entry name" value="LIPASE_GDXG_SER"/>
    <property type="match status" value="1"/>
</dbReference>
<proteinExistence type="inferred from homology"/>
<dbReference type="InterPro" id="IPR013094">
    <property type="entry name" value="AB_hydrolase_3"/>
</dbReference>
<evidence type="ECO:0000259" key="4">
    <source>
        <dbReference type="Pfam" id="PF07859"/>
    </source>
</evidence>
<keyword evidence="6" id="KW-1185">Reference proteome</keyword>
<dbReference type="AlphaFoldDB" id="A0A0E0B3X9"/>
<evidence type="ECO:0000256" key="1">
    <source>
        <dbReference type="ARBA" id="ARBA00010515"/>
    </source>
</evidence>
<dbReference type="InterPro" id="IPR029058">
    <property type="entry name" value="AB_hydrolase_fold"/>
</dbReference>
<dbReference type="PANTHER" id="PTHR23024">
    <property type="entry name" value="ARYLACETAMIDE DEACETYLASE"/>
    <property type="match status" value="1"/>
</dbReference>
<dbReference type="EnsemblPlants" id="OGLUM09G13430.1">
    <property type="protein sequence ID" value="OGLUM09G13430.1"/>
    <property type="gene ID" value="OGLUM09G13430"/>
</dbReference>
<dbReference type="PANTHER" id="PTHR23024:SF496">
    <property type="entry name" value="ALPHA_BETA HYDROLASE FOLD-3 DOMAIN-CONTAINING PROTEIN"/>
    <property type="match status" value="1"/>
</dbReference>
<dbReference type="InterPro" id="IPR033140">
    <property type="entry name" value="Lipase_GDXG_put_SER_AS"/>
</dbReference>
<dbReference type="GO" id="GO:0016787">
    <property type="term" value="F:hydrolase activity"/>
    <property type="evidence" value="ECO:0007669"/>
    <property type="project" value="UniProtKB-KW"/>
</dbReference>
<feature type="domain" description="Alpha/beta hydrolase fold-3" evidence="4">
    <location>
        <begin position="346"/>
        <end position="559"/>
    </location>
</feature>
<feature type="active site" evidence="3">
    <location>
        <position position="160"/>
    </location>
</feature>
<dbReference type="InterPro" id="IPR002168">
    <property type="entry name" value="Lipase_GDXG_HIS_AS"/>
</dbReference>
<evidence type="ECO:0000313" key="5">
    <source>
        <dbReference type="EnsemblPlants" id="OGLUM09G13430.1"/>
    </source>
</evidence>
<keyword evidence="2" id="KW-0378">Hydrolase</keyword>
<dbReference type="Pfam" id="PF07859">
    <property type="entry name" value="Abhydrolase_3"/>
    <property type="match status" value="2"/>
</dbReference>
<evidence type="ECO:0000313" key="6">
    <source>
        <dbReference type="Proteomes" id="UP000026961"/>
    </source>
</evidence>
<dbReference type="PROSITE" id="PS01173">
    <property type="entry name" value="LIPASE_GDXG_HIS"/>
    <property type="match status" value="2"/>
</dbReference>
<organism evidence="5">
    <name type="scientific">Oryza glumipatula</name>
    <dbReference type="NCBI Taxonomy" id="40148"/>
    <lineage>
        <taxon>Eukaryota</taxon>
        <taxon>Viridiplantae</taxon>
        <taxon>Streptophyta</taxon>
        <taxon>Embryophyta</taxon>
        <taxon>Tracheophyta</taxon>
        <taxon>Spermatophyta</taxon>
        <taxon>Magnoliopsida</taxon>
        <taxon>Liliopsida</taxon>
        <taxon>Poales</taxon>
        <taxon>Poaceae</taxon>
        <taxon>BOP clade</taxon>
        <taxon>Oryzoideae</taxon>
        <taxon>Oryzeae</taxon>
        <taxon>Oryzinae</taxon>
        <taxon>Oryza</taxon>
    </lineage>
</organism>
<evidence type="ECO:0000256" key="3">
    <source>
        <dbReference type="PROSITE-ProRule" id="PRU10038"/>
    </source>
</evidence>
<dbReference type="Gene3D" id="3.40.50.1820">
    <property type="entry name" value="alpha/beta hydrolase"/>
    <property type="match status" value="2"/>
</dbReference>
<comment type="similarity">
    <text evidence="1">Belongs to the 'GDXG' lipolytic enzyme family.</text>
</comment>
<feature type="domain" description="Alpha/beta hydrolase fold-3" evidence="4">
    <location>
        <begin position="76"/>
        <end position="265"/>
    </location>
</feature>
<dbReference type="STRING" id="40148.A0A0E0B3X9"/>